<reference evidence="1 2" key="1">
    <citation type="journal article" date="2016" name="Mol. Biol. Evol.">
        <title>Comparative Genomics of Early-Diverging Mushroom-Forming Fungi Provides Insights into the Origins of Lignocellulose Decay Capabilities.</title>
        <authorList>
            <person name="Nagy L.G."/>
            <person name="Riley R."/>
            <person name="Tritt A."/>
            <person name="Adam C."/>
            <person name="Daum C."/>
            <person name="Floudas D."/>
            <person name="Sun H."/>
            <person name="Yadav J.S."/>
            <person name="Pangilinan J."/>
            <person name="Larsson K.H."/>
            <person name="Matsuura K."/>
            <person name="Barry K."/>
            <person name="Labutti K."/>
            <person name="Kuo R."/>
            <person name="Ohm R.A."/>
            <person name="Bhattacharya S.S."/>
            <person name="Shirouzu T."/>
            <person name="Yoshinaga Y."/>
            <person name="Martin F.M."/>
            <person name="Grigoriev I.V."/>
            <person name="Hibbett D.S."/>
        </authorList>
    </citation>
    <scope>NUCLEOTIDE SEQUENCE [LARGE SCALE GENOMIC DNA]</scope>
    <source>
        <strain evidence="1 2">HHB12029</strain>
    </source>
</reference>
<dbReference type="EMBL" id="KV425926">
    <property type="protein sequence ID" value="KZV97746.1"/>
    <property type="molecule type" value="Genomic_DNA"/>
</dbReference>
<proteinExistence type="predicted"/>
<accession>A0A165LE48</accession>
<evidence type="ECO:0000313" key="1">
    <source>
        <dbReference type="EMBL" id="KZV97746.1"/>
    </source>
</evidence>
<name>A0A165LE48_EXIGL</name>
<gene>
    <name evidence="1" type="ORF">EXIGLDRAFT_607710</name>
</gene>
<organism evidence="1 2">
    <name type="scientific">Exidia glandulosa HHB12029</name>
    <dbReference type="NCBI Taxonomy" id="1314781"/>
    <lineage>
        <taxon>Eukaryota</taxon>
        <taxon>Fungi</taxon>
        <taxon>Dikarya</taxon>
        <taxon>Basidiomycota</taxon>
        <taxon>Agaricomycotina</taxon>
        <taxon>Agaricomycetes</taxon>
        <taxon>Auriculariales</taxon>
        <taxon>Exidiaceae</taxon>
        <taxon>Exidia</taxon>
    </lineage>
</organism>
<evidence type="ECO:0000313" key="2">
    <source>
        <dbReference type="Proteomes" id="UP000077266"/>
    </source>
</evidence>
<dbReference type="InParanoid" id="A0A165LE48"/>
<sequence length="266" mass="28836">MSLVLRARHNKIVLSSLCHHLSQAPSSPSRALSSAASTPIDSTSRPLLFRLGSTTSPCFDRVRDLDIPVAPDRDAWVVESGASLGRGLQVVNDRGSHWIIQPTESMPLEIFVEKLSALDSRAVKHPAQASPSARPQSALTYSNHDSKATRFVFDALTDVVNEGIAIDGWDDDDYDYVAVLANALEYNGVSLSSLVWDPNGAKGWTKEMAFVARAVDAYMKHAVAQAKGDEDKEGDIGNDHALLRLVLKLDGEKNLLSALSQSRSDS</sequence>
<dbReference type="AlphaFoldDB" id="A0A165LE48"/>
<protein>
    <submittedName>
        <fullName evidence="1">Uncharacterized protein</fullName>
    </submittedName>
</protein>
<dbReference type="OrthoDB" id="2800305at2759"/>
<keyword evidence="2" id="KW-1185">Reference proteome</keyword>
<dbReference type="Proteomes" id="UP000077266">
    <property type="component" value="Unassembled WGS sequence"/>
</dbReference>